<keyword evidence="13" id="KW-0131">Cell cycle</keyword>
<evidence type="ECO:0000256" key="7">
    <source>
        <dbReference type="ARBA" id="ARBA00022705"/>
    </source>
</evidence>
<dbReference type="GO" id="GO:0005737">
    <property type="term" value="C:cytoplasm"/>
    <property type="evidence" value="ECO:0007669"/>
    <property type="project" value="UniProtKB-SubCell"/>
</dbReference>
<dbReference type="AlphaFoldDB" id="A0A2G8JWZ5"/>
<keyword evidence="10" id="KW-0067">ATP-binding</keyword>
<dbReference type="PANTHER" id="PTHR10763">
    <property type="entry name" value="CELL DIVISION CONTROL PROTEIN 6-RELATED"/>
    <property type="match status" value="1"/>
</dbReference>
<evidence type="ECO:0000256" key="5">
    <source>
        <dbReference type="ARBA" id="ARBA00022553"/>
    </source>
</evidence>
<dbReference type="GO" id="GO:0016887">
    <property type="term" value="F:ATP hydrolysis activity"/>
    <property type="evidence" value="ECO:0007669"/>
    <property type="project" value="InterPro"/>
</dbReference>
<evidence type="ECO:0000313" key="21">
    <source>
        <dbReference type="Proteomes" id="UP000230750"/>
    </source>
</evidence>
<dbReference type="Pfam" id="PF22606">
    <property type="entry name" value="Cdc6-ORC-like_ATPase_lid"/>
    <property type="match status" value="1"/>
</dbReference>
<evidence type="ECO:0000256" key="2">
    <source>
        <dbReference type="ARBA" id="ARBA00004496"/>
    </source>
</evidence>
<dbReference type="InterPro" id="IPR016314">
    <property type="entry name" value="Cdc6/18"/>
</dbReference>
<evidence type="ECO:0000256" key="11">
    <source>
        <dbReference type="ARBA" id="ARBA00022843"/>
    </source>
</evidence>
<dbReference type="SMART" id="SM00382">
    <property type="entry name" value="AAA"/>
    <property type="match status" value="1"/>
</dbReference>
<feature type="compositionally biased region" description="Polar residues" evidence="17">
    <location>
        <begin position="42"/>
        <end position="55"/>
    </location>
</feature>
<dbReference type="PANTHER" id="PTHR10763:SF26">
    <property type="entry name" value="CELL DIVISION CONTROL PROTEIN 6 HOMOLOG"/>
    <property type="match status" value="1"/>
</dbReference>
<dbReference type="GO" id="GO:0006270">
    <property type="term" value="P:DNA replication initiation"/>
    <property type="evidence" value="ECO:0007669"/>
    <property type="project" value="UniProtKB-UniRule"/>
</dbReference>
<evidence type="ECO:0000256" key="6">
    <source>
        <dbReference type="ARBA" id="ARBA00022618"/>
    </source>
</evidence>
<evidence type="ECO:0000256" key="3">
    <source>
        <dbReference type="ARBA" id="ARBA00006184"/>
    </source>
</evidence>
<feature type="compositionally biased region" description="Low complexity" evidence="17">
    <location>
        <begin position="177"/>
        <end position="186"/>
    </location>
</feature>
<dbReference type="GO" id="GO:0005524">
    <property type="term" value="F:ATP binding"/>
    <property type="evidence" value="ECO:0007669"/>
    <property type="project" value="UniProtKB-KW"/>
</dbReference>
<keyword evidence="21" id="KW-1185">Reference proteome</keyword>
<evidence type="ECO:0000256" key="13">
    <source>
        <dbReference type="ARBA" id="ARBA00023306"/>
    </source>
</evidence>
<keyword evidence="7" id="KW-0235">DNA replication</keyword>
<comment type="subunit">
    <text evidence="15">Interacts with PCNA, ORC1, cyclin-CDK. Interacts with HUWE1. Interacts with ANKRD17. Interacts with GRWD1; origin binding of GRWD1 is dependent on CDC6. Interacts with CDT1; are mutually dependent on one another for loading MCM complexes onto chromatin. Interacts with TTC4. Interacts (via Cy motif) with CCNF; the interaction takes place during G2 and M phase. Interacts with CDH1.</text>
</comment>
<keyword evidence="6" id="KW-0132">Cell division</keyword>
<reference evidence="20 21" key="1">
    <citation type="journal article" date="2017" name="PLoS Biol.">
        <title>The sea cucumber genome provides insights into morphological evolution and visceral regeneration.</title>
        <authorList>
            <person name="Zhang X."/>
            <person name="Sun L."/>
            <person name="Yuan J."/>
            <person name="Sun Y."/>
            <person name="Gao Y."/>
            <person name="Zhang L."/>
            <person name="Li S."/>
            <person name="Dai H."/>
            <person name="Hamel J.F."/>
            <person name="Liu C."/>
            <person name="Yu Y."/>
            <person name="Liu S."/>
            <person name="Lin W."/>
            <person name="Guo K."/>
            <person name="Jin S."/>
            <person name="Xu P."/>
            <person name="Storey K.B."/>
            <person name="Huan P."/>
            <person name="Zhang T."/>
            <person name="Zhou Y."/>
            <person name="Zhang J."/>
            <person name="Lin C."/>
            <person name="Li X."/>
            <person name="Xing L."/>
            <person name="Huo D."/>
            <person name="Sun M."/>
            <person name="Wang L."/>
            <person name="Mercier A."/>
            <person name="Li F."/>
            <person name="Yang H."/>
            <person name="Xiang J."/>
        </authorList>
    </citation>
    <scope>NUCLEOTIDE SEQUENCE [LARGE SCALE GENOMIC DNA]</scope>
    <source>
        <strain evidence="20">Shaxun</strain>
        <tissue evidence="20">Muscle</tissue>
    </source>
</reference>
<dbReference type="InterPro" id="IPR003593">
    <property type="entry name" value="AAA+_ATPase"/>
</dbReference>
<evidence type="ECO:0000256" key="9">
    <source>
        <dbReference type="ARBA" id="ARBA00022776"/>
    </source>
</evidence>
<dbReference type="Gene3D" id="3.40.50.300">
    <property type="entry name" value="P-loop containing nucleotide triphosphate hydrolases"/>
    <property type="match status" value="1"/>
</dbReference>
<dbReference type="InterPro" id="IPR036388">
    <property type="entry name" value="WH-like_DNA-bd_sf"/>
</dbReference>
<dbReference type="Pfam" id="PF13401">
    <property type="entry name" value="AAA_22"/>
    <property type="match status" value="1"/>
</dbReference>
<dbReference type="OrthoDB" id="1926878at2759"/>
<dbReference type="SMART" id="SM01074">
    <property type="entry name" value="Cdc6_C"/>
    <property type="match status" value="1"/>
</dbReference>
<dbReference type="Proteomes" id="UP000230750">
    <property type="component" value="Unassembled WGS sequence"/>
</dbReference>
<keyword evidence="8" id="KW-0547">Nucleotide-binding</keyword>
<comment type="subcellular location">
    <subcellularLocation>
        <location evidence="2">Cytoplasm</location>
    </subcellularLocation>
    <subcellularLocation>
        <location evidence="1 16">Nucleus</location>
    </subcellularLocation>
</comment>
<comment type="function">
    <text evidence="14 16">Involved in the initiation of DNA replication. Also participates in checkpoint controls that ensure DNA replication is completed before mitosis is initiated.</text>
</comment>
<dbReference type="GO" id="GO:0033314">
    <property type="term" value="P:mitotic DNA replication checkpoint signaling"/>
    <property type="evidence" value="ECO:0007669"/>
    <property type="project" value="TreeGrafter"/>
</dbReference>
<feature type="region of interest" description="Disordered" evidence="17">
    <location>
        <begin position="1"/>
        <end position="192"/>
    </location>
</feature>
<evidence type="ECO:0000256" key="1">
    <source>
        <dbReference type="ARBA" id="ARBA00004123"/>
    </source>
</evidence>
<dbReference type="Pfam" id="PF09079">
    <property type="entry name" value="WHD_Cdc6"/>
    <property type="match status" value="1"/>
</dbReference>
<evidence type="ECO:0000259" key="18">
    <source>
        <dbReference type="SMART" id="SM00382"/>
    </source>
</evidence>
<evidence type="ECO:0000256" key="17">
    <source>
        <dbReference type="SAM" id="MobiDB-lite"/>
    </source>
</evidence>
<organism evidence="20 21">
    <name type="scientific">Stichopus japonicus</name>
    <name type="common">Sea cucumber</name>
    <dbReference type="NCBI Taxonomy" id="307972"/>
    <lineage>
        <taxon>Eukaryota</taxon>
        <taxon>Metazoa</taxon>
        <taxon>Echinodermata</taxon>
        <taxon>Eleutherozoa</taxon>
        <taxon>Echinozoa</taxon>
        <taxon>Holothuroidea</taxon>
        <taxon>Aspidochirotacea</taxon>
        <taxon>Aspidochirotida</taxon>
        <taxon>Stichopodidae</taxon>
        <taxon>Apostichopus</taxon>
    </lineage>
</organism>
<proteinExistence type="inferred from homology"/>
<evidence type="ECO:0000256" key="16">
    <source>
        <dbReference type="PIRNR" id="PIRNR001767"/>
    </source>
</evidence>
<dbReference type="PIRSF" id="PIRSF001767">
    <property type="entry name" value="Cdc6"/>
    <property type="match status" value="1"/>
</dbReference>
<keyword evidence="9" id="KW-0498">Mitosis</keyword>
<feature type="region of interest" description="Disordered" evidence="17">
    <location>
        <begin position="448"/>
        <end position="473"/>
    </location>
</feature>
<gene>
    <name evidence="20" type="ORF">BSL78_22898</name>
</gene>
<dbReference type="Gene3D" id="1.10.8.60">
    <property type="match status" value="1"/>
</dbReference>
<dbReference type="InterPro" id="IPR015163">
    <property type="entry name" value="Cdc6_C"/>
</dbReference>
<keyword evidence="4" id="KW-0963">Cytoplasm</keyword>
<comment type="caution">
    <text evidence="20">The sequence shown here is derived from an EMBL/GenBank/DDBJ whole genome shotgun (WGS) entry which is preliminary data.</text>
</comment>
<sequence length="606" mass="67641">MPYLLTRQNVPLPKRPRSKTPRFCQNIPVGQNIPNKIKMPITTRSRGQVQSTLQFKQRKSRGSGLKASKNGMEDISDSKAISKVKYQNTSDRAEVKQETECKKKNELPTSPRKRPHSRASDKENKDIILKSPCSPIKIMKSSPLKSPLKGLKNLTITDSPNRSPSLTPKKTPKSPRKLSSPSSPKKCWNDDKAEGQNYTEAKRALHTSLPDRLLCRDEEVESIQGFLHSHIVKKKPGSLYISGAPGTGKTACLKYILEEDEDLKGVKTVFVNCMSVRRSQGIYVKILREIDGKKDDRINMKDAQRQLQKKLSSPGPVILLVLDEIDHLDSKGQEVLYTMFEWPSLPKSRLVLLGIANALDLTDRILPRLQARPKCAPKLLHFQPYTKNQIVSILQDRLEATEGSSQVLDPVALQLCARKVAAVSGDIRKALDVCRRAVEVTESDQRALSVLSPTAPRQPGSPKKSPKKKSQKVNLQTISSVLGEVYGSNIVSSNNQSQTFPLQQKLVICTLLLTVKEGKRREVTLGKLHESYCKICLGRQVPAVDQSEFSSLCQLIETRGIMGIKASKDMRQTKINLKLSQKEVEFALQDKVILSSILQQGLPNSK</sequence>
<dbReference type="GO" id="GO:0005634">
    <property type="term" value="C:nucleus"/>
    <property type="evidence" value="ECO:0007669"/>
    <property type="project" value="UniProtKB-SubCell"/>
</dbReference>
<feature type="domain" description="Cdc6 C-terminal" evidence="19">
    <location>
        <begin position="508"/>
        <end position="588"/>
    </location>
</feature>
<dbReference type="InterPro" id="IPR036390">
    <property type="entry name" value="WH_DNA-bd_sf"/>
</dbReference>
<keyword evidence="12 16" id="KW-0539">Nucleus</keyword>
<dbReference type="GO" id="GO:0051301">
    <property type="term" value="P:cell division"/>
    <property type="evidence" value="ECO:0007669"/>
    <property type="project" value="UniProtKB-UniRule"/>
</dbReference>
<dbReference type="InterPro" id="IPR054425">
    <property type="entry name" value="Cdc6_ORC1-like_ATPase_lid"/>
</dbReference>
<keyword evidence="11" id="KW-0832">Ubl conjugation</keyword>
<dbReference type="SUPFAM" id="SSF52540">
    <property type="entry name" value="P-loop containing nucleoside triphosphate hydrolases"/>
    <property type="match status" value="1"/>
</dbReference>
<dbReference type="GO" id="GO:0005819">
    <property type="term" value="C:spindle"/>
    <property type="evidence" value="ECO:0007669"/>
    <property type="project" value="UniProtKB-ARBA"/>
</dbReference>
<comment type="similarity">
    <text evidence="3 16">Belongs to the CDC6/cdc18 family.</text>
</comment>
<keyword evidence="5" id="KW-0597">Phosphoprotein</keyword>
<dbReference type="SUPFAM" id="SSF46785">
    <property type="entry name" value="Winged helix' DNA-binding domain"/>
    <property type="match status" value="1"/>
</dbReference>
<feature type="domain" description="AAA+ ATPase" evidence="18">
    <location>
        <begin position="235"/>
        <end position="386"/>
    </location>
</feature>
<dbReference type="FunFam" id="1.10.10.10:FF:000265">
    <property type="entry name" value="Cell division control protein"/>
    <property type="match status" value="1"/>
</dbReference>
<dbReference type="FunFam" id="1.10.8.60:FF:000058">
    <property type="entry name" value="Cell division control protein"/>
    <property type="match status" value="1"/>
</dbReference>
<dbReference type="InterPro" id="IPR049945">
    <property type="entry name" value="AAA_22"/>
</dbReference>
<feature type="compositionally biased region" description="Basic and acidic residues" evidence="17">
    <location>
        <begin position="91"/>
        <end position="106"/>
    </location>
</feature>
<dbReference type="FunFam" id="3.40.50.300:FF:000547">
    <property type="entry name" value="Cell division control protein"/>
    <property type="match status" value="1"/>
</dbReference>
<evidence type="ECO:0000256" key="10">
    <source>
        <dbReference type="ARBA" id="ARBA00022840"/>
    </source>
</evidence>
<accession>A0A2G8JWZ5</accession>
<evidence type="ECO:0000259" key="19">
    <source>
        <dbReference type="SMART" id="SM01074"/>
    </source>
</evidence>
<dbReference type="InterPro" id="IPR027417">
    <property type="entry name" value="P-loop_NTPase"/>
</dbReference>
<evidence type="ECO:0000256" key="8">
    <source>
        <dbReference type="ARBA" id="ARBA00022741"/>
    </source>
</evidence>
<dbReference type="Gene3D" id="1.10.10.10">
    <property type="entry name" value="Winged helix-like DNA-binding domain superfamily/Winged helix DNA-binding domain"/>
    <property type="match status" value="1"/>
</dbReference>
<dbReference type="CDD" id="cd00009">
    <property type="entry name" value="AAA"/>
    <property type="match status" value="1"/>
</dbReference>
<dbReference type="GO" id="GO:0003688">
    <property type="term" value="F:DNA replication origin binding"/>
    <property type="evidence" value="ECO:0007669"/>
    <property type="project" value="TreeGrafter"/>
</dbReference>
<evidence type="ECO:0000256" key="4">
    <source>
        <dbReference type="ARBA" id="ARBA00022490"/>
    </source>
</evidence>
<feature type="compositionally biased region" description="Basic and acidic residues" evidence="17">
    <location>
        <begin position="118"/>
        <end position="128"/>
    </location>
</feature>
<dbReference type="STRING" id="307972.A0A2G8JWZ5"/>
<name>A0A2G8JWZ5_STIJA</name>
<dbReference type="InterPro" id="IPR050311">
    <property type="entry name" value="ORC1/CDC6"/>
</dbReference>
<protein>
    <recommendedName>
        <fullName evidence="16">Cell division control protein</fullName>
    </recommendedName>
</protein>
<dbReference type="EMBL" id="MRZV01001143">
    <property type="protein sequence ID" value="PIK40258.1"/>
    <property type="molecule type" value="Genomic_DNA"/>
</dbReference>
<evidence type="ECO:0000256" key="15">
    <source>
        <dbReference type="ARBA" id="ARBA00062730"/>
    </source>
</evidence>
<evidence type="ECO:0000256" key="14">
    <source>
        <dbReference type="ARBA" id="ARBA00056036"/>
    </source>
</evidence>
<evidence type="ECO:0000313" key="20">
    <source>
        <dbReference type="EMBL" id="PIK40258.1"/>
    </source>
</evidence>
<dbReference type="CDD" id="cd08768">
    <property type="entry name" value="Cdc6_C"/>
    <property type="match status" value="1"/>
</dbReference>
<evidence type="ECO:0000256" key="12">
    <source>
        <dbReference type="ARBA" id="ARBA00023242"/>
    </source>
</evidence>